<dbReference type="OrthoDB" id="5974698at2"/>
<reference evidence="1 2" key="1">
    <citation type="submission" date="2011-01" db="EMBL/GenBank/DDBJ databases">
        <title>Complete sequence of Pseudoxanthomonas suwonensis 11-1.</title>
        <authorList>
            <consortium name="US DOE Joint Genome Institute"/>
            <person name="Lucas S."/>
            <person name="Copeland A."/>
            <person name="Lapidus A."/>
            <person name="Cheng J.-F."/>
            <person name="Goodwin L."/>
            <person name="Pitluck S."/>
            <person name="Teshima H."/>
            <person name="Detter J.C."/>
            <person name="Han C."/>
            <person name="Tapia R."/>
            <person name="Land M."/>
            <person name="Hauser L."/>
            <person name="Kyrpides N."/>
            <person name="Ivanova N."/>
            <person name="Ovchinnikova G."/>
            <person name="Siebers A.K."/>
            <person name="Allgaier M."/>
            <person name="Thelen M.P."/>
            <person name="Hugenholtz P."/>
            <person name="Gladden J."/>
            <person name="Woyke T."/>
        </authorList>
    </citation>
    <scope>NUCLEOTIDE SEQUENCE [LARGE SCALE GENOMIC DNA]</scope>
    <source>
        <strain evidence="2">11-1</strain>
    </source>
</reference>
<protein>
    <submittedName>
        <fullName evidence="1">Uncharacterized protein</fullName>
    </submittedName>
</protein>
<dbReference type="RefSeq" id="WP_013536292.1">
    <property type="nucleotide sequence ID" value="NC_014924.1"/>
</dbReference>
<name>E6WWI9_PSEUU</name>
<evidence type="ECO:0000313" key="1">
    <source>
        <dbReference type="EMBL" id="ADV28466.1"/>
    </source>
</evidence>
<dbReference type="AlphaFoldDB" id="E6WWI9"/>
<dbReference type="KEGG" id="psu:Psesu_2637"/>
<dbReference type="eggNOG" id="ENOG50312U3">
    <property type="taxonomic scope" value="Bacteria"/>
</dbReference>
<sequence>MNRHPLRPLRAASVQAVRSRAAFRQSLLLVLLATAAAVVMPLRAQPQAEAPAPRTGAPQQPGAVHTVRQIPEACVRLEGRYAEPGAADAYDLQVVPLGGACQARARFVESAQARPSAASGWTLSDVIRIPEARCAGREAEVQVWRKGGNAPGARDGQGQARVYLEQGREQAVSAASALPQFTAVLKAPSGRCG</sequence>
<organism evidence="1 2">
    <name type="scientific">Pseudoxanthomonas suwonensis (strain 11-1)</name>
    <dbReference type="NCBI Taxonomy" id="743721"/>
    <lineage>
        <taxon>Bacteria</taxon>
        <taxon>Pseudomonadati</taxon>
        <taxon>Pseudomonadota</taxon>
        <taxon>Gammaproteobacteria</taxon>
        <taxon>Lysobacterales</taxon>
        <taxon>Lysobacteraceae</taxon>
        <taxon>Pseudoxanthomonas</taxon>
    </lineage>
</organism>
<proteinExistence type="predicted"/>
<keyword evidence="2" id="KW-1185">Reference proteome</keyword>
<gene>
    <name evidence="1" type="ordered locus">Psesu_2637</name>
</gene>
<dbReference type="HOGENOM" id="CLU_1539418_0_0_6"/>
<evidence type="ECO:0000313" key="2">
    <source>
        <dbReference type="Proteomes" id="UP000008632"/>
    </source>
</evidence>
<dbReference type="EMBL" id="CP002446">
    <property type="protein sequence ID" value="ADV28466.1"/>
    <property type="molecule type" value="Genomic_DNA"/>
</dbReference>
<accession>E6WWI9</accession>
<dbReference type="Proteomes" id="UP000008632">
    <property type="component" value="Chromosome"/>
</dbReference>